<proteinExistence type="predicted"/>
<dbReference type="InterPro" id="IPR011112">
    <property type="entry name" value="Rho-like_N"/>
</dbReference>
<sequence>MASTQSSSPPADLSKLTVPQLKALCKERKITGYSKLGKNALLEKLVTKSSKNTCCASSEMMDKESGLRAPTGSDQVTTIPVSSTTAQTNASLKAHVLSTEHEEKSSIPRNMPPTSEAPGSTSNDSMDRIQPGLLGPSRGPMVISPLDIEDGTHTVTAGSKRYAKPSSAQPSKKLKTSKDTIPKLPNRALPDSTRHPPTGGLQPVVPIQAPSAVQMVTRTTTATSNPPSKKRFKPLVVRKPCADQAQPPTPSDKSKSINTQTHRRHENPRDKPVPSLLCLDFPAPAPVPDLVPITLPPSLAQRKRVHKWAVILSGLSDAERRQCVLVSRMFRYAVYLSATHILTRDYKGRRLDVVLSQYPQAMTNMWPYLRYRKAEAAARRAVYETSFLARFSCRTGFLCPLARPLWVSPDDERQITISLRQHDTYAFVTDMTRRFIVSRMWFALSLGSGKSSDDTEWLNATVISAQEVVKGEIWCITVVSPGRTGNHWESFYVLQATCEVVGHALPTQNSPAPHENAGFGSLKIPLRADWSAYISQRLSRISNGAQGTVLSHLKWANNEDYDHGISKLWLTRISREGELGRVKHVVAERYVLACVVGNSISGRWMTTTEMAQDFAGLPERIAPVNTRVREPALSLYLPEHHYIESIHFTSSGRPLHAALAVVQTPHRAYYILRDNGMQIGCEEDGVAEIWQEVLGCDASGRMLPG</sequence>
<keyword evidence="4" id="KW-1185">Reference proteome</keyword>
<accession>M2R777</accession>
<dbReference type="STRING" id="914234.M2R777"/>
<gene>
    <name evidence="3" type="ORF">CERSUDRAFT_148183</name>
</gene>
<name>M2R777_CERS8</name>
<dbReference type="OrthoDB" id="2368680at2759"/>
<feature type="region of interest" description="Disordered" evidence="1">
    <location>
        <begin position="218"/>
        <end position="273"/>
    </location>
</feature>
<dbReference type="Proteomes" id="UP000016930">
    <property type="component" value="Unassembled WGS sequence"/>
</dbReference>
<evidence type="ECO:0000259" key="2">
    <source>
        <dbReference type="SMART" id="SM00959"/>
    </source>
</evidence>
<feature type="region of interest" description="Disordered" evidence="1">
    <location>
        <begin position="82"/>
        <end position="201"/>
    </location>
</feature>
<dbReference type="GO" id="GO:0006353">
    <property type="term" value="P:DNA-templated transcription termination"/>
    <property type="evidence" value="ECO:0007669"/>
    <property type="project" value="InterPro"/>
</dbReference>
<evidence type="ECO:0000313" key="4">
    <source>
        <dbReference type="Proteomes" id="UP000016930"/>
    </source>
</evidence>
<dbReference type="EMBL" id="KB445792">
    <property type="protein sequence ID" value="EMD40290.1"/>
    <property type="molecule type" value="Genomic_DNA"/>
</dbReference>
<feature type="compositionally biased region" description="Polar residues" evidence="1">
    <location>
        <begin position="82"/>
        <end position="91"/>
    </location>
</feature>
<evidence type="ECO:0000313" key="3">
    <source>
        <dbReference type="EMBL" id="EMD40290.1"/>
    </source>
</evidence>
<dbReference type="AlphaFoldDB" id="M2R777"/>
<feature type="compositionally biased region" description="Polar residues" evidence="1">
    <location>
        <begin position="218"/>
        <end position="227"/>
    </location>
</feature>
<protein>
    <recommendedName>
        <fullName evidence="2">Rho termination factor-like N-terminal domain-containing protein</fullName>
    </recommendedName>
</protein>
<organism evidence="3 4">
    <name type="scientific">Ceriporiopsis subvermispora (strain B)</name>
    <name type="common">White-rot fungus</name>
    <name type="synonym">Gelatoporia subvermispora</name>
    <dbReference type="NCBI Taxonomy" id="914234"/>
    <lineage>
        <taxon>Eukaryota</taxon>
        <taxon>Fungi</taxon>
        <taxon>Dikarya</taxon>
        <taxon>Basidiomycota</taxon>
        <taxon>Agaricomycotina</taxon>
        <taxon>Agaricomycetes</taxon>
        <taxon>Polyporales</taxon>
        <taxon>Gelatoporiaceae</taxon>
        <taxon>Gelatoporia</taxon>
    </lineage>
</organism>
<feature type="domain" description="Rho termination factor-like N-terminal" evidence="2">
    <location>
        <begin position="12"/>
        <end position="53"/>
    </location>
</feature>
<evidence type="ECO:0000256" key="1">
    <source>
        <dbReference type="SAM" id="MobiDB-lite"/>
    </source>
</evidence>
<reference evidence="3 4" key="1">
    <citation type="journal article" date="2012" name="Proc. Natl. Acad. Sci. U.S.A.">
        <title>Comparative genomics of Ceriporiopsis subvermispora and Phanerochaete chrysosporium provide insight into selective ligninolysis.</title>
        <authorList>
            <person name="Fernandez-Fueyo E."/>
            <person name="Ruiz-Duenas F.J."/>
            <person name="Ferreira P."/>
            <person name="Floudas D."/>
            <person name="Hibbett D.S."/>
            <person name="Canessa P."/>
            <person name="Larrondo L.F."/>
            <person name="James T.Y."/>
            <person name="Seelenfreund D."/>
            <person name="Lobos S."/>
            <person name="Polanco R."/>
            <person name="Tello M."/>
            <person name="Honda Y."/>
            <person name="Watanabe T."/>
            <person name="Watanabe T."/>
            <person name="Ryu J.S."/>
            <person name="Kubicek C.P."/>
            <person name="Schmoll M."/>
            <person name="Gaskell J."/>
            <person name="Hammel K.E."/>
            <person name="St John F.J."/>
            <person name="Vanden Wymelenberg A."/>
            <person name="Sabat G."/>
            <person name="Splinter BonDurant S."/>
            <person name="Syed K."/>
            <person name="Yadav J.S."/>
            <person name="Doddapaneni H."/>
            <person name="Subramanian V."/>
            <person name="Lavin J.L."/>
            <person name="Oguiza J.A."/>
            <person name="Perez G."/>
            <person name="Pisabarro A.G."/>
            <person name="Ramirez L."/>
            <person name="Santoyo F."/>
            <person name="Master E."/>
            <person name="Coutinho P.M."/>
            <person name="Henrissat B."/>
            <person name="Lombard V."/>
            <person name="Magnuson J.K."/>
            <person name="Kuees U."/>
            <person name="Hori C."/>
            <person name="Igarashi K."/>
            <person name="Samejima M."/>
            <person name="Held B.W."/>
            <person name="Barry K.W."/>
            <person name="LaButti K.M."/>
            <person name="Lapidus A."/>
            <person name="Lindquist E.A."/>
            <person name="Lucas S.M."/>
            <person name="Riley R."/>
            <person name="Salamov A.A."/>
            <person name="Hoffmeister D."/>
            <person name="Schwenk D."/>
            <person name="Hadar Y."/>
            <person name="Yarden O."/>
            <person name="de Vries R.P."/>
            <person name="Wiebenga A."/>
            <person name="Stenlid J."/>
            <person name="Eastwood D."/>
            <person name="Grigoriev I.V."/>
            <person name="Berka R.M."/>
            <person name="Blanchette R.A."/>
            <person name="Kersten P."/>
            <person name="Martinez A.T."/>
            <person name="Vicuna R."/>
            <person name="Cullen D."/>
        </authorList>
    </citation>
    <scope>NUCLEOTIDE SEQUENCE [LARGE SCALE GENOMIC DNA]</scope>
    <source>
        <strain evidence="3 4">B</strain>
    </source>
</reference>
<dbReference type="SMART" id="SM00959">
    <property type="entry name" value="Rho_N"/>
    <property type="match status" value="1"/>
</dbReference>
<dbReference type="HOGENOM" id="CLU_013662_0_0_1"/>